<evidence type="ECO:0000313" key="2">
    <source>
        <dbReference type="Proteomes" id="UP001141552"/>
    </source>
</evidence>
<gene>
    <name evidence="1" type="ORF">Tsubulata_026767</name>
</gene>
<reference evidence="1" key="2">
    <citation type="journal article" date="2023" name="Plants (Basel)">
        <title>Annotation of the Turnera subulata (Passifloraceae) Draft Genome Reveals the S-Locus Evolved after the Divergence of Turneroideae from Passifloroideae in a Stepwise Manner.</title>
        <authorList>
            <person name="Henning P.M."/>
            <person name="Roalson E.H."/>
            <person name="Mir W."/>
            <person name="McCubbin A.G."/>
            <person name="Shore J.S."/>
        </authorList>
    </citation>
    <scope>NUCLEOTIDE SEQUENCE</scope>
    <source>
        <strain evidence="1">F60SS</strain>
    </source>
</reference>
<name>A0A9Q0G6N0_9ROSI</name>
<dbReference type="AlphaFoldDB" id="A0A9Q0G6N0"/>
<sequence>MAESRTCFSSILDCHINRKQSLLKLEKGRVGQTFTLSLIRRKMDHMLMKQRKSVHNLRQL</sequence>
<accession>A0A9Q0G6N0</accession>
<organism evidence="1 2">
    <name type="scientific">Turnera subulata</name>
    <dbReference type="NCBI Taxonomy" id="218843"/>
    <lineage>
        <taxon>Eukaryota</taxon>
        <taxon>Viridiplantae</taxon>
        <taxon>Streptophyta</taxon>
        <taxon>Embryophyta</taxon>
        <taxon>Tracheophyta</taxon>
        <taxon>Spermatophyta</taxon>
        <taxon>Magnoliopsida</taxon>
        <taxon>eudicotyledons</taxon>
        <taxon>Gunneridae</taxon>
        <taxon>Pentapetalae</taxon>
        <taxon>rosids</taxon>
        <taxon>fabids</taxon>
        <taxon>Malpighiales</taxon>
        <taxon>Passifloraceae</taxon>
        <taxon>Turnera</taxon>
    </lineage>
</organism>
<proteinExistence type="predicted"/>
<protein>
    <submittedName>
        <fullName evidence="1">Uncharacterized protein</fullName>
    </submittedName>
</protein>
<dbReference type="Proteomes" id="UP001141552">
    <property type="component" value="Unassembled WGS sequence"/>
</dbReference>
<evidence type="ECO:0000313" key="1">
    <source>
        <dbReference type="EMBL" id="KAJ4844106.1"/>
    </source>
</evidence>
<keyword evidence="2" id="KW-1185">Reference proteome</keyword>
<comment type="caution">
    <text evidence="1">The sequence shown here is derived from an EMBL/GenBank/DDBJ whole genome shotgun (WGS) entry which is preliminary data.</text>
</comment>
<reference evidence="1" key="1">
    <citation type="submission" date="2022-02" db="EMBL/GenBank/DDBJ databases">
        <authorList>
            <person name="Henning P.M."/>
            <person name="McCubbin A.G."/>
            <person name="Shore J.S."/>
        </authorList>
    </citation>
    <scope>NUCLEOTIDE SEQUENCE</scope>
    <source>
        <strain evidence="1">F60SS</strain>
        <tissue evidence="1">Leaves</tissue>
    </source>
</reference>
<dbReference type="EMBL" id="JAKUCV010002054">
    <property type="protein sequence ID" value="KAJ4844106.1"/>
    <property type="molecule type" value="Genomic_DNA"/>
</dbReference>